<keyword evidence="2" id="KW-1185">Reference proteome</keyword>
<protein>
    <submittedName>
        <fullName evidence="1">Uncharacterized protein</fullName>
    </submittedName>
</protein>
<dbReference type="EMBL" id="CAJJDN010000127">
    <property type="protein sequence ID" value="CAD8120733.1"/>
    <property type="molecule type" value="Genomic_DNA"/>
</dbReference>
<comment type="caution">
    <text evidence="1">The sequence shown here is derived from an EMBL/GenBank/DDBJ whole genome shotgun (WGS) entry which is preliminary data.</text>
</comment>
<evidence type="ECO:0000313" key="1">
    <source>
        <dbReference type="EMBL" id="CAD8120733.1"/>
    </source>
</evidence>
<reference evidence="1" key="1">
    <citation type="submission" date="2021-01" db="EMBL/GenBank/DDBJ databases">
        <authorList>
            <consortium name="Genoscope - CEA"/>
            <person name="William W."/>
        </authorList>
    </citation>
    <scope>NUCLEOTIDE SEQUENCE</scope>
</reference>
<sequence length="134" mass="16124">MFCQHFSLKKIQIGQHLTIDWYEGNTKETMIKEEMRNGWENEIIQNNDLHIITIEIIAFKVLNSNDKLKVNKRILGLNMKCKEYFKKQMKKNDIIQGKIVQQSIVKLNLKFVRNQKWNFTILKKLDIERLNKMD</sequence>
<accession>A0A8S1R016</accession>
<organism evidence="1 2">
    <name type="scientific">Paramecium sonneborni</name>
    <dbReference type="NCBI Taxonomy" id="65129"/>
    <lineage>
        <taxon>Eukaryota</taxon>
        <taxon>Sar</taxon>
        <taxon>Alveolata</taxon>
        <taxon>Ciliophora</taxon>
        <taxon>Intramacronucleata</taxon>
        <taxon>Oligohymenophorea</taxon>
        <taxon>Peniculida</taxon>
        <taxon>Parameciidae</taxon>
        <taxon>Paramecium</taxon>
    </lineage>
</organism>
<evidence type="ECO:0000313" key="2">
    <source>
        <dbReference type="Proteomes" id="UP000692954"/>
    </source>
</evidence>
<proteinExistence type="predicted"/>
<gene>
    <name evidence="1" type="ORF">PSON_ATCC_30995.1.T1270192</name>
</gene>
<name>A0A8S1R016_9CILI</name>
<dbReference type="AlphaFoldDB" id="A0A8S1R016"/>
<dbReference type="Proteomes" id="UP000692954">
    <property type="component" value="Unassembled WGS sequence"/>
</dbReference>